<dbReference type="InterPro" id="IPR050312">
    <property type="entry name" value="IolE/XylAMocC-like"/>
</dbReference>
<dbReference type="InterPro" id="IPR013022">
    <property type="entry name" value="Xyl_isomerase-like_TIM-brl"/>
</dbReference>
<dbReference type="SUPFAM" id="SSF51658">
    <property type="entry name" value="Xylose isomerase-like"/>
    <property type="match status" value="1"/>
</dbReference>
<comment type="caution">
    <text evidence="3">The sequence shown here is derived from an EMBL/GenBank/DDBJ whole genome shotgun (WGS) entry which is preliminary data.</text>
</comment>
<evidence type="ECO:0000259" key="2">
    <source>
        <dbReference type="Pfam" id="PF01261"/>
    </source>
</evidence>
<protein>
    <submittedName>
        <fullName evidence="3">Myo-inositol catabolism protein IolH</fullName>
    </submittedName>
</protein>
<evidence type="ECO:0000313" key="3">
    <source>
        <dbReference type="EMBL" id="GMA24431.1"/>
    </source>
</evidence>
<gene>
    <name evidence="3" type="ORF">GCM10025864_21900</name>
</gene>
<dbReference type="RefSeq" id="WP_284293235.1">
    <property type="nucleotide sequence ID" value="NZ_BSUK01000001.1"/>
</dbReference>
<evidence type="ECO:0000313" key="4">
    <source>
        <dbReference type="Proteomes" id="UP001157091"/>
    </source>
</evidence>
<dbReference type="EMBL" id="BSUK01000001">
    <property type="protein sequence ID" value="GMA24431.1"/>
    <property type="molecule type" value="Genomic_DNA"/>
</dbReference>
<name>A0ABQ6I0Z1_9MICO</name>
<keyword evidence="1" id="KW-0119">Carbohydrate metabolism</keyword>
<proteinExistence type="predicted"/>
<reference evidence="4" key="1">
    <citation type="journal article" date="2019" name="Int. J. Syst. Evol. Microbiol.">
        <title>The Global Catalogue of Microorganisms (GCM) 10K type strain sequencing project: providing services to taxonomists for standard genome sequencing and annotation.</title>
        <authorList>
            <consortium name="The Broad Institute Genomics Platform"/>
            <consortium name="The Broad Institute Genome Sequencing Center for Infectious Disease"/>
            <person name="Wu L."/>
            <person name="Ma J."/>
        </authorList>
    </citation>
    <scope>NUCLEOTIDE SEQUENCE [LARGE SCALE GENOMIC DNA]</scope>
    <source>
        <strain evidence="4">NBRC 106348</strain>
    </source>
</reference>
<accession>A0ABQ6I0Z1</accession>
<feature type="domain" description="Xylose isomerase-like TIM barrel" evidence="2">
    <location>
        <begin position="25"/>
        <end position="288"/>
    </location>
</feature>
<dbReference type="Pfam" id="PF01261">
    <property type="entry name" value="AP_endonuc_2"/>
    <property type="match status" value="1"/>
</dbReference>
<dbReference type="Gene3D" id="3.20.20.150">
    <property type="entry name" value="Divalent-metal-dependent TIM barrel enzymes"/>
    <property type="match status" value="1"/>
</dbReference>
<dbReference type="PANTHER" id="PTHR12110">
    <property type="entry name" value="HYDROXYPYRUVATE ISOMERASE"/>
    <property type="match status" value="1"/>
</dbReference>
<organism evidence="3 4">
    <name type="scientific">Luteimicrobium album</name>
    <dbReference type="NCBI Taxonomy" id="1054550"/>
    <lineage>
        <taxon>Bacteria</taxon>
        <taxon>Bacillati</taxon>
        <taxon>Actinomycetota</taxon>
        <taxon>Actinomycetes</taxon>
        <taxon>Micrococcales</taxon>
        <taxon>Luteimicrobium</taxon>
    </lineage>
</organism>
<dbReference type="PANTHER" id="PTHR12110:SF41">
    <property type="entry name" value="INOSOSE DEHYDRATASE"/>
    <property type="match status" value="1"/>
</dbReference>
<sequence>MRISVFPKGDLDELVAGEQPVTGWIARAADLPVDGVELYSRFFLDGPPDLASRVGDALAHHGLELPMLCASPDFAHPDPEIRARELDDEIAMIELTRELGGPGASCRVLSGQRHPHVDPEQAEEWVVDAFLKLLPVAVELDVVLGFENHYKDGFWTYPEFAQSKERYRRILDRIPRGEHFGVQFDPSNALVAGDDPVDFLREVLDRVVTVQASDRYLAEGASMADLAVADGSQGYADVLRHGVIGQGLNDYPEIFGTLAAAGYDGWVSIEDGVNGWDDLRASVEFLRDARQRYFNGSTRAGRDVPVVPPMKGAEL</sequence>
<dbReference type="Proteomes" id="UP001157091">
    <property type="component" value="Unassembled WGS sequence"/>
</dbReference>
<dbReference type="InterPro" id="IPR036237">
    <property type="entry name" value="Xyl_isomerase-like_sf"/>
</dbReference>
<keyword evidence="4" id="KW-1185">Reference proteome</keyword>
<evidence type="ECO:0000256" key="1">
    <source>
        <dbReference type="ARBA" id="ARBA00023277"/>
    </source>
</evidence>